<reference evidence="3" key="1">
    <citation type="submission" date="2017-06" db="EMBL/GenBank/DDBJ databases">
        <authorList>
            <person name="Varghese N."/>
            <person name="Submissions S."/>
        </authorList>
    </citation>
    <scope>NUCLEOTIDE SEQUENCE [LARGE SCALE GENOMIC DNA]</scope>
    <source>
        <strain evidence="3">DSM 45207</strain>
    </source>
</reference>
<organism evidence="2 3">
    <name type="scientific">Haloechinothrix alba</name>
    <dbReference type="NCBI Taxonomy" id="664784"/>
    <lineage>
        <taxon>Bacteria</taxon>
        <taxon>Bacillati</taxon>
        <taxon>Actinomycetota</taxon>
        <taxon>Actinomycetes</taxon>
        <taxon>Pseudonocardiales</taxon>
        <taxon>Pseudonocardiaceae</taxon>
        <taxon>Haloechinothrix</taxon>
    </lineage>
</organism>
<feature type="compositionally biased region" description="Basic and acidic residues" evidence="1">
    <location>
        <begin position="85"/>
        <end position="103"/>
    </location>
</feature>
<gene>
    <name evidence="2" type="ORF">SAMN06265360_10191</name>
</gene>
<dbReference type="AlphaFoldDB" id="A0A238V242"/>
<name>A0A238V242_9PSEU</name>
<evidence type="ECO:0000313" key="2">
    <source>
        <dbReference type="EMBL" id="SNR27589.1"/>
    </source>
</evidence>
<dbReference type="RefSeq" id="WP_089299445.1">
    <property type="nucleotide sequence ID" value="NZ_FZNW01000001.1"/>
</dbReference>
<feature type="compositionally biased region" description="Acidic residues" evidence="1">
    <location>
        <begin position="107"/>
        <end position="118"/>
    </location>
</feature>
<feature type="compositionally biased region" description="Low complexity" evidence="1">
    <location>
        <begin position="276"/>
        <end position="285"/>
    </location>
</feature>
<feature type="region of interest" description="Disordered" evidence="1">
    <location>
        <begin position="199"/>
        <end position="298"/>
    </location>
</feature>
<evidence type="ECO:0000313" key="3">
    <source>
        <dbReference type="Proteomes" id="UP000198348"/>
    </source>
</evidence>
<feature type="region of interest" description="Disordered" evidence="1">
    <location>
        <begin position="62"/>
        <end position="162"/>
    </location>
</feature>
<sequence>MTEVASAIAKRGMRVRRWCTRALIVLGGTVVGTAAAWTISTASAESASLEQSGHSTVWTVEDDAADSDGDLRDVGEKASSWTRSSLDRVADSLRTGGEPHEESSGAESEDASESDEDGADRGDSAVAGSAESTGSDGATLRKRGERTQDELEESLSTTADSIEGLLLWQDDAAERFDRLDGSSDLPERFRDWFRPGVDDIADLPGGTSDQAEQPENAPAVRDTDEDVAEIVDDDASGVVRDDATSVIESGADSVPRDDDSVGAGAGSALHEAMAHSSESGSAPSSVPATGSIGSAHTVDHTPLTSILGFSKAADVVETHGATDGASRVPFEPGQQPGVTPD</sequence>
<evidence type="ECO:0000256" key="1">
    <source>
        <dbReference type="SAM" id="MobiDB-lite"/>
    </source>
</evidence>
<keyword evidence="3" id="KW-1185">Reference proteome</keyword>
<dbReference type="EMBL" id="FZNW01000001">
    <property type="protein sequence ID" value="SNR27589.1"/>
    <property type="molecule type" value="Genomic_DNA"/>
</dbReference>
<dbReference type="Proteomes" id="UP000198348">
    <property type="component" value="Unassembled WGS sequence"/>
</dbReference>
<feature type="region of interest" description="Disordered" evidence="1">
    <location>
        <begin position="318"/>
        <end position="341"/>
    </location>
</feature>
<protein>
    <submittedName>
        <fullName evidence="2">Uncharacterized protein</fullName>
    </submittedName>
</protein>
<feature type="compositionally biased region" description="Acidic residues" evidence="1">
    <location>
        <begin position="223"/>
        <end position="235"/>
    </location>
</feature>
<proteinExistence type="predicted"/>
<accession>A0A238V242</accession>